<accession>A0A4Y2VCJ6</accession>
<comment type="caution">
    <text evidence="2">The sequence shown here is derived from an EMBL/GenBank/DDBJ whole genome shotgun (WGS) entry which is preliminary data.</text>
</comment>
<feature type="region of interest" description="Disordered" evidence="1">
    <location>
        <begin position="74"/>
        <end position="100"/>
    </location>
</feature>
<dbReference type="Proteomes" id="UP000499080">
    <property type="component" value="Unassembled WGS sequence"/>
</dbReference>
<reference evidence="2 3" key="1">
    <citation type="journal article" date="2019" name="Sci. Rep.">
        <title>Orb-weaving spider Araneus ventricosus genome elucidates the spidroin gene catalogue.</title>
        <authorList>
            <person name="Kono N."/>
            <person name="Nakamura H."/>
            <person name="Ohtoshi R."/>
            <person name="Moran D.A.P."/>
            <person name="Shinohara A."/>
            <person name="Yoshida Y."/>
            <person name="Fujiwara M."/>
            <person name="Mori M."/>
            <person name="Tomita M."/>
            <person name="Arakawa K."/>
        </authorList>
    </citation>
    <scope>NUCLEOTIDE SEQUENCE [LARGE SCALE GENOMIC DNA]</scope>
</reference>
<name>A0A4Y2VCJ6_ARAVE</name>
<proteinExistence type="predicted"/>
<evidence type="ECO:0000313" key="3">
    <source>
        <dbReference type="Proteomes" id="UP000499080"/>
    </source>
</evidence>
<dbReference type="AlphaFoldDB" id="A0A4Y2VCJ6"/>
<evidence type="ECO:0000313" key="2">
    <source>
        <dbReference type="EMBL" id="GBO22969.1"/>
    </source>
</evidence>
<feature type="compositionally biased region" description="Basic and acidic residues" evidence="1">
    <location>
        <begin position="91"/>
        <end position="100"/>
    </location>
</feature>
<protein>
    <submittedName>
        <fullName evidence="2">Uncharacterized protein</fullName>
    </submittedName>
</protein>
<keyword evidence="3" id="KW-1185">Reference proteome</keyword>
<evidence type="ECO:0000256" key="1">
    <source>
        <dbReference type="SAM" id="MobiDB-lite"/>
    </source>
</evidence>
<dbReference type="EMBL" id="BGPR01046021">
    <property type="protein sequence ID" value="GBO22969.1"/>
    <property type="molecule type" value="Genomic_DNA"/>
</dbReference>
<gene>
    <name evidence="2" type="ORF">AVEN_79269_1</name>
</gene>
<sequence length="100" mass="11479">MWEKCTHIFYRGGLVVRSRLCVRRILRSKRYSIGDPPWDLLHAKSYVKAKRPPTGVVRKFGEEESAQVSSTVYDRGSELRGLPQNCPRVSSKRDLNTAET</sequence>
<organism evidence="2 3">
    <name type="scientific">Araneus ventricosus</name>
    <name type="common">Orbweaver spider</name>
    <name type="synonym">Epeira ventricosa</name>
    <dbReference type="NCBI Taxonomy" id="182803"/>
    <lineage>
        <taxon>Eukaryota</taxon>
        <taxon>Metazoa</taxon>
        <taxon>Ecdysozoa</taxon>
        <taxon>Arthropoda</taxon>
        <taxon>Chelicerata</taxon>
        <taxon>Arachnida</taxon>
        <taxon>Araneae</taxon>
        <taxon>Araneomorphae</taxon>
        <taxon>Entelegynae</taxon>
        <taxon>Araneoidea</taxon>
        <taxon>Araneidae</taxon>
        <taxon>Araneus</taxon>
    </lineage>
</organism>